<sequence>MYGETIRQIRLKKGFTQKEVYGTIISKSYAIEFEKGKHQIAANLLLQILENLSMDIDEFLYIANGYRLDEQNSYNHRYTQYSNKHDINQLQILLQELQQTSSRLNNVRIAEVRSRIRMLQCLAEHGVYRKRAVLECDRQTIISYLVDVESWTLQEIQLFGNTIDLLDNDHNFLFFKKVSKMLEYYIDMEKGREIYCALLINLIEYTLKHQQYDATEVLVVQLKLLATDYKEFFHQTVCKFFQGVLLLRTGDHKAGETITQKMLAIMRELDQGALADDFALLLDDDYLRAFASSE</sequence>
<dbReference type="InterPro" id="IPR001387">
    <property type="entry name" value="Cro/C1-type_HTH"/>
</dbReference>
<dbReference type="InterPro" id="IPR010982">
    <property type="entry name" value="Lambda_DNA-bd_dom_sf"/>
</dbReference>
<name>A0A415EKP3_ENTCA</name>
<evidence type="ECO:0000313" key="3">
    <source>
        <dbReference type="Proteomes" id="UP000286288"/>
    </source>
</evidence>
<dbReference type="Gene3D" id="1.25.40.10">
    <property type="entry name" value="Tetratricopeptide repeat domain"/>
    <property type="match status" value="1"/>
</dbReference>
<gene>
    <name evidence="2" type="ORF">DW084_17925</name>
</gene>
<dbReference type="CDD" id="cd00093">
    <property type="entry name" value="HTH_XRE"/>
    <property type="match status" value="1"/>
</dbReference>
<dbReference type="Pfam" id="PF21259">
    <property type="entry name" value="Rgg_C"/>
    <property type="match status" value="1"/>
</dbReference>
<comment type="caution">
    <text evidence="2">The sequence shown here is derived from an EMBL/GenBank/DDBJ whole genome shotgun (WGS) entry which is preliminary data.</text>
</comment>
<organism evidence="2 3">
    <name type="scientific">Enterococcus casseliflavus</name>
    <name type="common">Enterococcus flavescens</name>
    <dbReference type="NCBI Taxonomy" id="37734"/>
    <lineage>
        <taxon>Bacteria</taxon>
        <taxon>Bacillati</taxon>
        <taxon>Bacillota</taxon>
        <taxon>Bacilli</taxon>
        <taxon>Lactobacillales</taxon>
        <taxon>Enterococcaceae</taxon>
        <taxon>Enterococcus</taxon>
    </lineage>
</organism>
<reference evidence="2 3" key="1">
    <citation type="submission" date="2018-08" db="EMBL/GenBank/DDBJ databases">
        <title>A genome reference for cultivated species of the human gut microbiota.</title>
        <authorList>
            <person name="Zou Y."/>
            <person name="Xue W."/>
            <person name="Luo G."/>
        </authorList>
    </citation>
    <scope>NUCLEOTIDE SEQUENCE [LARGE SCALE GENOMIC DNA]</scope>
    <source>
        <strain evidence="2 3">AF48-16</strain>
    </source>
</reference>
<dbReference type="InterPro" id="IPR053163">
    <property type="entry name" value="HTH-type_regulator_Rgg"/>
</dbReference>
<dbReference type="SMART" id="SM00530">
    <property type="entry name" value="HTH_XRE"/>
    <property type="match status" value="1"/>
</dbReference>
<dbReference type="GO" id="GO:0003677">
    <property type="term" value="F:DNA binding"/>
    <property type="evidence" value="ECO:0007669"/>
    <property type="project" value="InterPro"/>
</dbReference>
<dbReference type="PANTHER" id="PTHR37038">
    <property type="entry name" value="TRANSCRIPTIONAL REGULATOR-RELATED"/>
    <property type="match status" value="1"/>
</dbReference>
<feature type="domain" description="HTH cro/C1-type" evidence="1">
    <location>
        <begin position="6"/>
        <end position="59"/>
    </location>
</feature>
<evidence type="ECO:0000259" key="1">
    <source>
        <dbReference type="PROSITE" id="PS50943"/>
    </source>
</evidence>
<dbReference type="Proteomes" id="UP000286288">
    <property type="component" value="Unassembled WGS sequence"/>
</dbReference>
<dbReference type="PANTHER" id="PTHR37038:SF12">
    <property type="entry name" value="TRANSCRIPTIONAL REGULATOR"/>
    <property type="match status" value="1"/>
</dbReference>
<dbReference type="EMBL" id="QRMZ01000045">
    <property type="protein sequence ID" value="RHK02535.1"/>
    <property type="molecule type" value="Genomic_DNA"/>
</dbReference>
<dbReference type="AlphaFoldDB" id="A0A415EKP3"/>
<dbReference type="NCBIfam" id="TIGR01716">
    <property type="entry name" value="RGG_Cterm"/>
    <property type="match status" value="1"/>
</dbReference>
<proteinExistence type="predicted"/>
<dbReference type="PROSITE" id="PS50943">
    <property type="entry name" value="HTH_CROC1"/>
    <property type="match status" value="1"/>
</dbReference>
<protein>
    <submittedName>
        <fullName evidence="2">Rgg/GadR/MutR family transcriptional regulator</fullName>
    </submittedName>
</protein>
<dbReference type="RefSeq" id="WP_142967775.1">
    <property type="nucleotide sequence ID" value="NZ_CABHDD010000001.1"/>
</dbReference>
<dbReference type="InterPro" id="IPR011990">
    <property type="entry name" value="TPR-like_helical_dom_sf"/>
</dbReference>
<accession>A0A415EKP3</accession>
<dbReference type="InterPro" id="IPR010057">
    <property type="entry name" value="Transcription_activator_Rgg_C"/>
</dbReference>
<evidence type="ECO:0000313" key="2">
    <source>
        <dbReference type="EMBL" id="RHK02535.1"/>
    </source>
</evidence>
<dbReference type="SUPFAM" id="SSF47413">
    <property type="entry name" value="lambda repressor-like DNA-binding domains"/>
    <property type="match status" value="1"/>
</dbReference>